<feature type="domain" description="Transcription regulator PadR N-terminal" evidence="1">
    <location>
        <begin position="56"/>
        <end position="124"/>
    </location>
</feature>
<dbReference type="RefSeq" id="WP_142119519.1">
    <property type="nucleotide sequence ID" value="NZ_BAAASV010000007.1"/>
</dbReference>
<organism evidence="2 3">
    <name type="scientific">Rarobacter faecitabidus</name>
    <dbReference type="NCBI Taxonomy" id="13243"/>
    <lineage>
        <taxon>Bacteria</taxon>
        <taxon>Bacillati</taxon>
        <taxon>Actinomycetota</taxon>
        <taxon>Actinomycetes</taxon>
        <taxon>Micrococcales</taxon>
        <taxon>Rarobacteraceae</taxon>
        <taxon>Rarobacter</taxon>
    </lineage>
</organism>
<keyword evidence="3" id="KW-1185">Reference proteome</keyword>
<name>A0A542ZWE4_RARFA</name>
<reference evidence="2 3" key="1">
    <citation type="submission" date="2019-06" db="EMBL/GenBank/DDBJ databases">
        <title>Sequencing the genomes of 1000 actinobacteria strains.</title>
        <authorList>
            <person name="Klenk H.-P."/>
        </authorList>
    </citation>
    <scope>NUCLEOTIDE SEQUENCE [LARGE SCALE GENOMIC DNA]</scope>
    <source>
        <strain evidence="2 3">DSM 4813</strain>
    </source>
</reference>
<comment type="caution">
    <text evidence="2">The sequence shown here is derived from an EMBL/GenBank/DDBJ whole genome shotgun (WGS) entry which is preliminary data.</text>
</comment>
<dbReference type="SUPFAM" id="SSF46785">
    <property type="entry name" value="Winged helix' DNA-binding domain"/>
    <property type="match status" value="1"/>
</dbReference>
<dbReference type="Pfam" id="PF03551">
    <property type="entry name" value="PadR"/>
    <property type="match status" value="1"/>
</dbReference>
<sequence length="191" mass="20748">MNTRSSAGFGGSRGFGSFNPGEDLWQALDRLRANVESRTRSRGAGRADRGDIRSVILVLLAEQPRHGYQIIQEVEERTGGAWKPSAGSIYPTLQQLTDEDLISVHESDGRKTYELTDAGRIEAEAAASKPLLWETPGAKEESHHGALPKAGIDLAQAAAQVARTGTKEQQEQAVEVLDDARRRLYAILAQG</sequence>
<dbReference type="Proteomes" id="UP000315389">
    <property type="component" value="Unassembled WGS sequence"/>
</dbReference>
<dbReference type="EMBL" id="VFOS01000001">
    <property type="protein sequence ID" value="TQL64510.1"/>
    <property type="molecule type" value="Genomic_DNA"/>
</dbReference>
<protein>
    <submittedName>
        <fullName evidence="2">PadR family transcriptional regulator</fullName>
    </submittedName>
</protein>
<dbReference type="OrthoDB" id="1683430at2"/>
<dbReference type="Gene3D" id="1.10.10.10">
    <property type="entry name" value="Winged helix-like DNA-binding domain superfamily/Winged helix DNA-binding domain"/>
    <property type="match status" value="1"/>
</dbReference>
<dbReference type="PANTHER" id="PTHR43252">
    <property type="entry name" value="TRANSCRIPTIONAL REGULATOR YQJI"/>
    <property type="match status" value="1"/>
</dbReference>
<gene>
    <name evidence="2" type="ORF">FB461_1015</name>
</gene>
<dbReference type="AlphaFoldDB" id="A0A542ZWE4"/>
<evidence type="ECO:0000259" key="1">
    <source>
        <dbReference type="Pfam" id="PF03551"/>
    </source>
</evidence>
<dbReference type="InterPro" id="IPR005149">
    <property type="entry name" value="Tscrpt_reg_PadR_N"/>
</dbReference>
<dbReference type="InterPro" id="IPR036388">
    <property type="entry name" value="WH-like_DNA-bd_sf"/>
</dbReference>
<proteinExistence type="predicted"/>
<dbReference type="PANTHER" id="PTHR43252:SF2">
    <property type="entry name" value="TRANSCRIPTION REGULATOR, PADR-LIKE FAMILY"/>
    <property type="match status" value="1"/>
</dbReference>
<evidence type="ECO:0000313" key="2">
    <source>
        <dbReference type="EMBL" id="TQL64510.1"/>
    </source>
</evidence>
<accession>A0A542ZWE4</accession>
<evidence type="ECO:0000313" key="3">
    <source>
        <dbReference type="Proteomes" id="UP000315389"/>
    </source>
</evidence>
<dbReference type="InterPro" id="IPR036390">
    <property type="entry name" value="WH_DNA-bd_sf"/>
</dbReference>